<gene>
    <name evidence="1" type="ORF">Y1Q_0014169</name>
</gene>
<reference evidence="1 2" key="1">
    <citation type="journal article" date="2012" name="Genome Biol.">
        <title>Sequencing three crocodilian genomes to illuminate the evolution of archosaurs and amniotes.</title>
        <authorList>
            <person name="St John J.A."/>
            <person name="Braun E.L."/>
            <person name="Isberg S.R."/>
            <person name="Miles L.G."/>
            <person name="Chong A.Y."/>
            <person name="Gongora J."/>
            <person name="Dalzell P."/>
            <person name="Moran C."/>
            <person name="Bed'hom B."/>
            <person name="Abzhanov A."/>
            <person name="Burgess S.C."/>
            <person name="Cooksey A.M."/>
            <person name="Castoe T.A."/>
            <person name="Crawford N.G."/>
            <person name="Densmore L.D."/>
            <person name="Drew J.C."/>
            <person name="Edwards S.V."/>
            <person name="Faircloth B.C."/>
            <person name="Fujita M.K."/>
            <person name="Greenwold M.J."/>
            <person name="Hoffmann F.G."/>
            <person name="Howard J.M."/>
            <person name="Iguchi T."/>
            <person name="Janes D.E."/>
            <person name="Khan S.Y."/>
            <person name="Kohno S."/>
            <person name="de Koning A.J."/>
            <person name="Lance S.L."/>
            <person name="McCarthy F.M."/>
            <person name="McCormack J.E."/>
            <person name="Merchant M.E."/>
            <person name="Peterson D.G."/>
            <person name="Pollock D.D."/>
            <person name="Pourmand N."/>
            <person name="Raney B.J."/>
            <person name="Roessler K.A."/>
            <person name="Sanford J.R."/>
            <person name="Sawyer R.H."/>
            <person name="Schmidt C.J."/>
            <person name="Triplett E.W."/>
            <person name="Tuberville T.D."/>
            <person name="Venegas-Anaya M."/>
            <person name="Howard J.T."/>
            <person name="Jarvis E.D."/>
            <person name="Guillette L.J.Jr."/>
            <person name="Glenn T.C."/>
            <person name="Green R.E."/>
            <person name="Ray D.A."/>
        </authorList>
    </citation>
    <scope>NUCLEOTIDE SEQUENCE [LARGE SCALE GENOMIC DNA]</scope>
    <source>
        <strain evidence="1">KSC_2009_1</strain>
    </source>
</reference>
<dbReference type="Proteomes" id="UP000050525">
    <property type="component" value="Unassembled WGS sequence"/>
</dbReference>
<organism evidence="1 2">
    <name type="scientific">Alligator mississippiensis</name>
    <name type="common">American alligator</name>
    <dbReference type="NCBI Taxonomy" id="8496"/>
    <lineage>
        <taxon>Eukaryota</taxon>
        <taxon>Metazoa</taxon>
        <taxon>Chordata</taxon>
        <taxon>Craniata</taxon>
        <taxon>Vertebrata</taxon>
        <taxon>Euteleostomi</taxon>
        <taxon>Archelosauria</taxon>
        <taxon>Archosauria</taxon>
        <taxon>Crocodylia</taxon>
        <taxon>Alligatoridae</taxon>
        <taxon>Alligatorinae</taxon>
        <taxon>Alligator</taxon>
    </lineage>
</organism>
<dbReference type="AlphaFoldDB" id="A0A151MU10"/>
<evidence type="ECO:0000313" key="2">
    <source>
        <dbReference type="Proteomes" id="UP000050525"/>
    </source>
</evidence>
<sequence length="122" mass="13666">MEGEGGGRPPLRGCPRVREGAAWRSINLPLPPLRKEEKNELRCSEDLYRSDGTRSRLAPPPPLSCTAHWRERAGAGRGVACLHLRGNVAEAGRWSGVERNELFQSAVYFWRINFWSGLPKKG</sequence>
<keyword evidence="2" id="KW-1185">Reference proteome</keyword>
<name>A0A151MU10_ALLMI</name>
<accession>A0A151MU10</accession>
<evidence type="ECO:0000313" key="1">
    <source>
        <dbReference type="EMBL" id="KYO27969.1"/>
    </source>
</evidence>
<comment type="caution">
    <text evidence="1">The sequence shown here is derived from an EMBL/GenBank/DDBJ whole genome shotgun (WGS) entry which is preliminary data.</text>
</comment>
<proteinExistence type="predicted"/>
<dbReference type="EMBL" id="AKHW03005050">
    <property type="protein sequence ID" value="KYO27969.1"/>
    <property type="molecule type" value="Genomic_DNA"/>
</dbReference>
<protein>
    <submittedName>
        <fullName evidence="1">Uncharacterized protein</fullName>
    </submittedName>
</protein>